<feature type="signal peptide" evidence="1">
    <location>
        <begin position="1"/>
        <end position="15"/>
    </location>
</feature>
<proteinExistence type="predicted"/>
<dbReference type="Proteomes" id="UP000018144">
    <property type="component" value="Unassembled WGS sequence"/>
</dbReference>
<evidence type="ECO:0000313" key="2">
    <source>
        <dbReference type="EMBL" id="CCX31190.1"/>
    </source>
</evidence>
<sequence>MVSFAFLCFPWPSLAFLCLLLCFCASCPTVLRTLLTSALPAPMTTILVVSEKMLAPVSRFFVIQESEYAGSHTADSPKQGSPGPQALRVHNWLERCTQDASNDDPADTTLPTVDGATQNIADVGQLFKVLELSL</sequence>
<dbReference type="AlphaFoldDB" id="U4LPD5"/>
<accession>U4LPD5</accession>
<name>U4LPD5_PYROM</name>
<gene>
    <name evidence="2" type="ORF">PCON_10318</name>
</gene>
<feature type="chain" id="PRO_5013062421" evidence="1">
    <location>
        <begin position="16"/>
        <end position="134"/>
    </location>
</feature>
<evidence type="ECO:0000313" key="3">
    <source>
        <dbReference type="Proteomes" id="UP000018144"/>
    </source>
</evidence>
<protein>
    <submittedName>
        <fullName evidence="2">Uncharacterized protein</fullName>
    </submittedName>
</protein>
<keyword evidence="3" id="KW-1185">Reference proteome</keyword>
<dbReference type="EMBL" id="HF935557">
    <property type="protein sequence ID" value="CCX31190.1"/>
    <property type="molecule type" value="Genomic_DNA"/>
</dbReference>
<reference evidence="2 3" key="1">
    <citation type="journal article" date="2013" name="PLoS Genet.">
        <title>The genome and development-dependent transcriptomes of Pyronema confluens: a window into fungal evolution.</title>
        <authorList>
            <person name="Traeger S."/>
            <person name="Altegoer F."/>
            <person name="Freitag M."/>
            <person name="Gabaldon T."/>
            <person name="Kempken F."/>
            <person name="Kumar A."/>
            <person name="Marcet-Houben M."/>
            <person name="Poggeler S."/>
            <person name="Stajich J.E."/>
            <person name="Nowrousian M."/>
        </authorList>
    </citation>
    <scope>NUCLEOTIDE SEQUENCE [LARGE SCALE GENOMIC DNA]</scope>
    <source>
        <strain evidence="3">CBS 100304</strain>
        <tissue evidence="2">Vegetative mycelium</tissue>
    </source>
</reference>
<keyword evidence="1" id="KW-0732">Signal</keyword>
<evidence type="ECO:0000256" key="1">
    <source>
        <dbReference type="SAM" id="SignalP"/>
    </source>
</evidence>
<organism evidence="2 3">
    <name type="scientific">Pyronema omphalodes (strain CBS 100304)</name>
    <name type="common">Pyronema confluens</name>
    <dbReference type="NCBI Taxonomy" id="1076935"/>
    <lineage>
        <taxon>Eukaryota</taxon>
        <taxon>Fungi</taxon>
        <taxon>Dikarya</taxon>
        <taxon>Ascomycota</taxon>
        <taxon>Pezizomycotina</taxon>
        <taxon>Pezizomycetes</taxon>
        <taxon>Pezizales</taxon>
        <taxon>Pyronemataceae</taxon>
        <taxon>Pyronema</taxon>
    </lineage>
</organism>